<evidence type="ECO:0000313" key="3">
    <source>
        <dbReference type="EMBL" id="CUA67527.1"/>
    </source>
</evidence>
<reference evidence="3 4" key="1">
    <citation type="submission" date="2015-07" db="EMBL/GenBank/DDBJ databases">
        <authorList>
            <person name="Noorani M."/>
        </authorList>
    </citation>
    <scope>NUCLEOTIDE SEQUENCE [LARGE SCALE GENOMIC DNA]</scope>
    <source>
        <strain evidence="3">BBA 69670</strain>
    </source>
</reference>
<keyword evidence="3" id="KW-0547">Nucleotide-binding</keyword>
<name>A0A0K6FN36_9AGAM</name>
<keyword evidence="3" id="KW-0347">Helicase</keyword>
<keyword evidence="3" id="KW-0378">Hydrolase</keyword>
<keyword evidence="3" id="KW-0067">ATP-binding</keyword>
<feature type="coiled-coil region" evidence="1">
    <location>
        <begin position="315"/>
        <end position="380"/>
    </location>
</feature>
<feature type="compositionally biased region" description="Low complexity" evidence="2">
    <location>
        <begin position="685"/>
        <end position="696"/>
    </location>
</feature>
<evidence type="ECO:0000256" key="2">
    <source>
        <dbReference type="SAM" id="MobiDB-lite"/>
    </source>
</evidence>
<dbReference type="Proteomes" id="UP000044841">
    <property type="component" value="Unassembled WGS sequence"/>
</dbReference>
<keyword evidence="1" id="KW-0175">Coiled coil</keyword>
<gene>
    <name evidence="3" type="ORF">RSOLAG22IIIB_13429</name>
</gene>
<organism evidence="3 4">
    <name type="scientific">Rhizoctonia solani</name>
    <dbReference type="NCBI Taxonomy" id="456999"/>
    <lineage>
        <taxon>Eukaryota</taxon>
        <taxon>Fungi</taxon>
        <taxon>Dikarya</taxon>
        <taxon>Basidiomycota</taxon>
        <taxon>Agaricomycotina</taxon>
        <taxon>Agaricomycetes</taxon>
        <taxon>Cantharellales</taxon>
        <taxon>Ceratobasidiaceae</taxon>
        <taxon>Rhizoctonia</taxon>
    </lineage>
</organism>
<feature type="compositionally biased region" description="Pro residues" evidence="2">
    <location>
        <begin position="700"/>
        <end position="710"/>
    </location>
</feature>
<protein>
    <submittedName>
        <fullName evidence="3">Helicase with zinc finger domain 2</fullName>
    </submittedName>
</protein>
<dbReference type="EMBL" id="CYGV01000124">
    <property type="protein sequence ID" value="CUA67527.1"/>
    <property type="molecule type" value="Genomic_DNA"/>
</dbReference>
<feature type="region of interest" description="Disordered" evidence="2">
    <location>
        <begin position="685"/>
        <end position="724"/>
    </location>
</feature>
<sequence>MSSDNSGKAESANIDRIAEISTNIRKALRNSLPTPQEQFMTVMVPGQVVEFDKYKVQEGAILPPLDVQLNQAILCDDMPVMATLQMGPTGRLVARSYAATISKLVSATTPVGINDPGHMTENQKRYNQGMNILSSYVPEMPGVTLIELYTLKQAKYTEAVAAKDKAFNAALDFANKRYPNSQAQANNQYERWVSENAPIFRNLIQSAYMDWVISGKKEEVEYWFAIVNQDTALARVEKSKEAMRWAVVEDSDGSSEYQTVRLEPANWANICEAKMRARTNQTKTADWYTWEIDRLEQTNIMLSALQANPPKATTKENINTRLADAQKDLAEKMTAYLKAEENYQKSLSTGTKGKAAYEAYKTAQKNLQESQAAFNKVNLENLSNESKVEQNKLVDDAVGKKPESDIQSQIDTNKKLIEHYVGQRSDLLKKTNQADSVFADYIAGAGISKSAPAPSATGPDYFTPITVEVASSQDTKSTDSSASSYSAGASGSYGLFTASAAVSYSQAQLHAMEDLTKSSVKVSFECMRVNITRSWLRPELFYDMDLVPGPGVKISPGFGRLNKLINNTAKGSQAEIEKEMDEYSTFSYYPTAFIVACNVVLEISGSTLNLQTYMHSSETSVSASIGYGPFSINGSYNNSSSGAGSSCTTTASGCCIEIKSPQIIGWVSEMVPALPRLSKSQIAAEIASASESSSPKPNDPKPNGPKPSSPKPSDSASVGDGMTM</sequence>
<keyword evidence="4" id="KW-1185">Reference proteome</keyword>
<dbReference type="AlphaFoldDB" id="A0A0K6FN36"/>
<proteinExistence type="predicted"/>
<dbReference type="GO" id="GO:0004386">
    <property type="term" value="F:helicase activity"/>
    <property type="evidence" value="ECO:0007669"/>
    <property type="project" value="UniProtKB-KW"/>
</dbReference>
<evidence type="ECO:0000256" key="1">
    <source>
        <dbReference type="SAM" id="Coils"/>
    </source>
</evidence>
<evidence type="ECO:0000313" key="4">
    <source>
        <dbReference type="Proteomes" id="UP000044841"/>
    </source>
</evidence>
<accession>A0A0K6FN36</accession>